<evidence type="ECO:0000256" key="1">
    <source>
        <dbReference type="SAM" id="MobiDB-lite"/>
    </source>
</evidence>
<dbReference type="PANTHER" id="PTHR42815:SF2">
    <property type="entry name" value="FAD-BINDING, PUTATIVE (AFU_ORTHOLOGUE AFUA_6G07600)-RELATED"/>
    <property type="match status" value="1"/>
</dbReference>
<feature type="domain" description="2Fe-2S ferredoxin-type" evidence="2">
    <location>
        <begin position="602"/>
        <end position="691"/>
    </location>
</feature>
<evidence type="ECO:0000313" key="5">
    <source>
        <dbReference type="Proteomes" id="UP000781958"/>
    </source>
</evidence>
<dbReference type="InterPro" id="IPR012349">
    <property type="entry name" value="Split_barrel_FMN-bd"/>
</dbReference>
<dbReference type="Pfam" id="PF00111">
    <property type="entry name" value="Fer2"/>
    <property type="match status" value="1"/>
</dbReference>
<dbReference type="RefSeq" id="WP_209773671.1">
    <property type="nucleotide sequence ID" value="NZ_JAGINP010000044.1"/>
</dbReference>
<accession>A0ABS4SYX0</accession>
<dbReference type="InterPro" id="IPR006058">
    <property type="entry name" value="2Fe2S_fd_BS"/>
</dbReference>
<dbReference type="InterPro" id="IPR008333">
    <property type="entry name" value="Cbr1-like_FAD-bd_dom"/>
</dbReference>
<dbReference type="PROSITE" id="PS00197">
    <property type="entry name" value="2FE2S_FER_1"/>
    <property type="match status" value="1"/>
</dbReference>
<reference evidence="4 5" key="1">
    <citation type="submission" date="2021-03" db="EMBL/GenBank/DDBJ databases">
        <title>Genomic Encyclopedia of Type Strains, Phase III (KMG-III): the genomes of soil and plant-associated and newly described type strains.</title>
        <authorList>
            <person name="Whitman W."/>
        </authorList>
    </citation>
    <scope>NUCLEOTIDE SEQUENCE [LARGE SCALE GENOMIC DNA]</scope>
    <source>
        <strain evidence="4 5">IMMIB AFH-6</strain>
    </source>
</reference>
<dbReference type="InterPro" id="IPR039261">
    <property type="entry name" value="FNR_nucleotide-bd"/>
</dbReference>
<dbReference type="Proteomes" id="UP000781958">
    <property type="component" value="Unassembled WGS sequence"/>
</dbReference>
<keyword evidence="5" id="KW-1185">Reference proteome</keyword>
<dbReference type="Pfam" id="PF00175">
    <property type="entry name" value="NAD_binding_1"/>
    <property type="match status" value="1"/>
</dbReference>
<dbReference type="PROSITE" id="PS51085">
    <property type="entry name" value="2FE2S_FER_2"/>
    <property type="match status" value="1"/>
</dbReference>
<dbReference type="InterPro" id="IPR017938">
    <property type="entry name" value="Riboflavin_synthase-like_b-brl"/>
</dbReference>
<dbReference type="InterPro" id="IPR017927">
    <property type="entry name" value="FAD-bd_FR_type"/>
</dbReference>
<dbReference type="InterPro" id="IPR036010">
    <property type="entry name" value="2Fe-2S_ferredoxin-like_sf"/>
</dbReference>
<evidence type="ECO:0000259" key="2">
    <source>
        <dbReference type="PROSITE" id="PS51085"/>
    </source>
</evidence>
<comment type="caution">
    <text evidence="4">The sequence shown here is derived from an EMBL/GenBank/DDBJ whole genome shotgun (WGS) entry which is preliminary data.</text>
</comment>
<dbReference type="InterPro" id="IPR001041">
    <property type="entry name" value="2Fe-2S_ferredoxin-type"/>
</dbReference>
<proteinExistence type="predicted"/>
<feature type="region of interest" description="Disordered" evidence="1">
    <location>
        <begin position="579"/>
        <end position="598"/>
    </location>
</feature>
<dbReference type="CDD" id="cd00207">
    <property type="entry name" value="fer2"/>
    <property type="match status" value="1"/>
</dbReference>
<dbReference type="Gene3D" id="2.30.110.10">
    <property type="entry name" value="Electron Transport, Fmn-binding Protein, Chain A"/>
    <property type="match status" value="1"/>
</dbReference>
<dbReference type="PANTHER" id="PTHR42815">
    <property type="entry name" value="FAD-BINDING, PUTATIVE (AFU_ORTHOLOGUE AFUA_6G07600)-RELATED"/>
    <property type="match status" value="1"/>
</dbReference>
<organism evidence="4 5">
    <name type="scientific">Azospirillum rugosum</name>
    <dbReference type="NCBI Taxonomy" id="416170"/>
    <lineage>
        <taxon>Bacteria</taxon>
        <taxon>Pseudomonadati</taxon>
        <taxon>Pseudomonadota</taxon>
        <taxon>Alphaproteobacteria</taxon>
        <taxon>Rhodospirillales</taxon>
        <taxon>Azospirillaceae</taxon>
        <taxon>Azospirillum</taxon>
    </lineage>
</organism>
<dbReference type="InterPro" id="IPR001433">
    <property type="entry name" value="OxRdtase_FAD/NAD-bd"/>
</dbReference>
<dbReference type="Gene3D" id="3.40.50.80">
    <property type="entry name" value="Nucleotide-binding domain of ferredoxin-NADP reductase (FNR) module"/>
    <property type="match status" value="1"/>
</dbReference>
<dbReference type="SUPFAM" id="SSF54292">
    <property type="entry name" value="2Fe-2S ferredoxin-like"/>
    <property type="match status" value="1"/>
</dbReference>
<dbReference type="PROSITE" id="PS51384">
    <property type="entry name" value="FAD_FR"/>
    <property type="match status" value="1"/>
</dbReference>
<dbReference type="SUPFAM" id="SSF50475">
    <property type="entry name" value="FMN-binding split barrel"/>
    <property type="match status" value="1"/>
</dbReference>
<dbReference type="SUPFAM" id="SSF63380">
    <property type="entry name" value="Riboflavin synthase domain-like"/>
    <property type="match status" value="1"/>
</dbReference>
<name>A0ABS4SYX0_9PROT</name>
<evidence type="ECO:0000313" key="4">
    <source>
        <dbReference type="EMBL" id="MBP2297172.1"/>
    </source>
</evidence>
<dbReference type="CDD" id="cd06184">
    <property type="entry name" value="flavohem_like_fad_nad_binding"/>
    <property type="match status" value="1"/>
</dbReference>
<dbReference type="Gene3D" id="2.40.30.10">
    <property type="entry name" value="Translation factors"/>
    <property type="match status" value="1"/>
</dbReference>
<sequence length="691" mass="74961">MGDNRKTLPTWHEGETFIQEKVGVAERMAAVGQRVVRDFMPDQHRDFYAQLPFIVIGSVDPDGDAWATFLEGRPGFMSSPSPTSLDIAARLDPSDPAAAGMTDGEPIGLLGIEMHTRRRNRMNGFVSTTPDGFRVDVDQSFGNCPRYIQLRDVAYARDPGQPFAGAVEELPALDAAARATIEGADAFFVPSYADRGDRRQVDVSHRGGKAGFVRVAEDGTLTIPDFDGNLFFATLGNIVLNGKAGLVFVDFESGDLLQMTGDAEVILDSPEIAAFQGAERLWTFRARRIVRRPGALALRWSFRKDGWSPSSLMTGDWRQAADRLRATDTATRWRPMKVTKIVEESASIRSFHLQPDDGVGLLPHQAGQHLPIRVTPPGADKPVVRTYTLSVAPSDGIYRISVKREGLVSRHLHDRVRVGDIIEARGPAGDFTIDAGAARPAVLLAGGVGITPLLAMLRHIVYEGLRKQRIRPTILVHAARSKQDRPFDREIAELVTAANGAVRLVRVLSDPGDAEQGADYDATGRIDMALLTRILGFNDYDFYLCGPPAFTQALYDGLRGYNIADGRIHAEAFGPSSLKRTAETGTAGTAAPVRQPPATKPVPVAFMNSLKEARWTPDAGTLLELAEARGLDPAFSCREGTCGTCRTKLLKGAVTYVKEPSATVAEDEVLLCCAVPAQPEAGGDDRIQLAL</sequence>
<dbReference type="SUPFAM" id="SSF52343">
    <property type="entry name" value="Ferredoxin reductase-like, C-terminal NADP-linked domain"/>
    <property type="match status" value="1"/>
</dbReference>
<dbReference type="InterPro" id="IPR012675">
    <property type="entry name" value="Beta-grasp_dom_sf"/>
</dbReference>
<feature type="domain" description="FAD-binding FR-type" evidence="3">
    <location>
        <begin position="331"/>
        <end position="434"/>
    </location>
</feature>
<dbReference type="Gene3D" id="3.10.20.30">
    <property type="match status" value="1"/>
</dbReference>
<dbReference type="EMBL" id="JAGINP010000044">
    <property type="protein sequence ID" value="MBP2297172.1"/>
    <property type="molecule type" value="Genomic_DNA"/>
</dbReference>
<evidence type="ECO:0000259" key="3">
    <source>
        <dbReference type="PROSITE" id="PS51384"/>
    </source>
</evidence>
<dbReference type="PRINTS" id="PR00410">
    <property type="entry name" value="PHEHYDRXLASE"/>
</dbReference>
<gene>
    <name evidence="4" type="ORF">J2851_006991</name>
</gene>
<protein>
    <submittedName>
        <fullName evidence="4">Ferredoxin-NADP reductase/predicted pyridoxine 5'-phosphate oxidase superfamily flavin-nucleotide-binding protein</fullName>
    </submittedName>
</protein>
<dbReference type="Pfam" id="PF00970">
    <property type="entry name" value="FAD_binding_6"/>
    <property type="match status" value="1"/>
</dbReference>